<sequence>MAFTVQDLDDLLALLEKHPEWKERLRQALLTEDLLRLPQAVRELIAAVERLTAEIQRLHEWQEQANAQMAEMLRWQRQVNDRLAEIAEWQRNVNEQLNQLLQWQKQVNERLTEIAQWQRHVNEQLNQLLQWQRKVNERLAEIAEWQRQVNEQLNQLLQWQQRVNERLAEIAEWQRQVNEQLNQLLQWQQRVNERLAEIAEWQHQTNEQMRQILERLSEMIRWQQEMVKWQERTVEWQQRADRDFAKLKGSDREWYYRLRAAAVFGIFVLNGRDPTNEVMRKLHEAVKAGVITRSELKAVRDADCLWLGEYEGKPVLLVVEASYTVTHEDLVRAVHRAEIARKIGYCAVPVVGGAEVSDEIWEQGRLFNAIVMRDGETDFDFAEQILSQAVQQTSS</sequence>
<accession>A0ABT2EP98</accession>
<protein>
    <submittedName>
        <fullName evidence="2">DNA repair ATPase RecN</fullName>
    </submittedName>
</protein>
<dbReference type="Proteomes" id="UP001204798">
    <property type="component" value="Unassembled WGS sequence"/>
</dbReference>
<organism evidence="2 3">
    <name type="scientific">Candidatus Fervidibacter sacchari</name>
    <dbReference type="NCBI Taxonomy" id="1448929"/>
    <lineage>
        <taxon>Bacteria</taxon>
        <taxon>Candidatus Fervidibacterota</taxon>
        <taxon>Candidatus Fervidibacter</taxon>
    </lineage>
</organism>
<keyword evidence="3" id="KW-1185">Reference proteome</keyword>
<proteinExistence type="predicted"/>
<evidence type="ECO:0000313" key="2">
    <source>
        <dbReference type="EMBL" id="MCS3919761.1"/>
    </source>
</evidence>
<keyword evidence="1" id="KW-0175">Coiled coil</keyword>
<evidence type="ECO:0000256" key="1">
    <source>
        <dbReference type="SAM" id="Coils"/>
    </source>
</evidence>
<dbReference type="EMBL" id="JANUCP010000004">
    <property type="protein sequence ID" value="MCS3919761.1"/>
    <property type="molecule type" value="Genomic_DNA"/>
</dbReference>
<feature type="coiled-coil region" evidence="1">
    <location>
        <begin position="58"/>
        <end position="190"/>
    </location>
</feature>
<dbReference type="SUPFAM" id="SSF58104">
    <property type="entry name" value="Methyl-accepting chemotaxis protein (MCP) signaling domain"/>
    <property type="match status" value="1"/>
</dbReference>
<comment type="caution">
    <text evidence="2">The sequence shown here is derived from an EMBL/GenBank/DDBJ whole genome shotgun (WGS) entry which is preliminary data.</text>
</comment>
<gene>
    <name evidence="2" type="ORF">M2350_002178</name>
</gene>
<evidence type="ECO:0000313" key="3">
    <source>
        <dbReference type="Proteomes" id="UP001204798"/>
    </source>
</evidence>
<name>A0ABT2EP98_9BACT</name>
<dbReference type="RefSeq" id="WP_259096578.1">
    <property type="nucleotide sequence ID" value="NZ_CP130454.1"/>
</dbReference>
<reference evidence="2 3" key="1">
    <citation type="submission" date="2022-08" db="EMBL/GenBank/DDBJ databases">
        <title>Bacterial and archaeal communities from various locations to study Microbial Dark Matter (Phase II).</title>
        <authorList>
            <person name="Stepanauskas R."/>
        </authorList>
    </citation>
    <scope>NUCLEOTIDE SEQUENCE [LARGE SCALE GENOMIC DNA]</scope>
    <source>
        <strain evidence="2 3">PD1</strain>
    </source>
</reference>